<evidence type="ECO:0000256" key="11">
    <source>
        <dbReference type="ARBA" id="ARBA00067625"/>
    </source>
</evidence>
<dbReference type="NCBIfam" id="TIGR00142">
    <property type="entry name" value="hycI"/>
    <property type="match status" value="1"/>
</dbReference>
<comment type="function">
    <text evidence="9">Protease involved in the C-terminal processing of HycE, the large subunit of hydrogenase 3.</text>
</comment>
<evidence type="ECO:0000256" key="7">
    <source>
        <dbReference type="ARBA" id="ARBA00022801"/>
    </source>
</evidence>
<dbReference type="GO" id="GO:0004190">
    <property type="term" value="F:aspartic-type endopeptidase activity"/>
    <property type="evidence" value="ECO:0007669"/>
    <property type="project" value="UniProtKB-KW"/>
</dbReference>
<evidence type="ECO:0000313" key="13">
    <source>
        <dbReference type="EMBL" id="EDH2402430.1"/>
    </source>
</evidence>
<comment type="catalytic activity">
    <reaction evidence="8">
        <text>This enzyme specifically removes a 32-amino acid peptide from the C-terminus of the precursor of the large subunit of E.coli hydrogenase 3 by cleavage at the C-terminal side of Arg-537.</text>
        <dbReference type="EC" id="3.4.23.51"/>
    </reaction>
</comment>
<dbReference type="FunFam" id="3.40.50.1450:FF:000003">
    <property type="entry name" value="Hydrogenase 3 maturation endopeptidase HyCI"/>
    <property type="match status" value="1"/>
</dbReference>
<keyword evidence="5" id="KW-0479">Metal-binding</keyword>
<evidence type="ECO:0000256" key="2">
    <source>
        <dbReference type="ARBA" id="ARBA00011245"/>
    </source>
</evidence>
<organism evidence="13">
    <name type="scientific">Salmonella enterica</name>
    <name type="common">Salmonella choleraesuis</name>
    <dbReference type="NCBI Taxonomy" id="28901"/>
    <lineage>
        <taxon>Bacteria</taxon>
        <taxon>Pseudomonadati</taxon>
        <taxon>Pseudomonadota</taxon>
        <taxon>Gammaproteobacteria</taxon>
        <taxon>Enterobacterales</taxon>
        <taxon>Enterobacteriaceae</taxon>
        <taxon>Salmonella</taxon>
    </lineage>
</organism>
<dbReference type="GO" id="GO:0008047">
    <property type="term" value="F:enzyme activator activity"/>
    <property type="evidence" value="ECO:0007669"/>
    <property type="project" value="InterPro"/>
</dbReference>
<evidence type="ECO:0000256" key="8">
    <source>
        <dbReference type="ARBA" id="ARBA00052520"/>
    </source>
</evidence>
<dbReference type="NCBIfam" id="TIGR00072">
    <property type="entry name" value="hydrog_prot"/>
    <property type="match status" value="1"/>
</dbReference>
<dbReference type="PRINTS" id="PR00446">
    <property type="entry name" value="HYDRGNUPTAKE"/>
</dbReference>
<dbReference type="PANTHER" id="PTHR30302">
    <property type="entry name" value="HYDROGENASE 1 MATURATION PROTEASE"/>
    <property type="match status" value="1"/>
</dbReference>
<gene>
    <name evidence="13" type="primary">hycI</name>
    <name evidence="13" type="ORF">GC611_10360</name>
</gene>
<evidence type="ECO:0000256" key="1">
    <source>
        <dbReference type="ARBA" id="ARBA00006814"/>
    </source>
</evidence>
<evidence type="ECO:0000256" key="3">
    <source>
        <dbReference type="ARBA" id="ARBA00022596"/>
    </source>
</evidence>
<dbReference type="Gene3D" id="3.40.50.1450">
    <property type="entry name" value="HybD-like"/>
    <property type="match status" value="1"/>
</dbReference>
<evidence type="ECO:0000256" key="6">
    <source>
        <dbReference type="ARBA" id="ARBA00022750"/>
    </source>
</evidence>
<dbReference type="CDD" id="cd06067">
    <property type="entry name" value="H2MP_MemB-H2evol"/>
    <property type="match status" value="1"/>
</dbReference>
<keyword evidence="4" id="KW-0645">Protease</keyword>
<comment type="similarity">
    <text evidence="1">Belongs to the peptidase A31 family.</text>
</comment>
<proteinExistence type="inferred from homology"/>
<protein>
    <recommendedName>
        <fullName evidence="11">Hydrogenase 3 maturation protease</fullName>
        <ecNumber evidence="10">3.4.23.51</ecNumber>
    </recommendedName>
    <alternativeName>
        <fullName evidence="12">HycI protease</fullName>
    </alternativeName>
</protein>
<dbReference type="InterPro" id="IPR023430">
    <property type="entry name" value="Pept_HybD-like_dom_sf"/>
</dbReference>
<dbReference type="AlphaFoldDB" id="A0A633HV03"/>
<accession>A0A633HV03</accession>
<evidence type="ECO:0000256" key="12">
    <source>
        <dbReference type="ARBA" id="ARBA00081067"/>
    </source>
</evidence>
<dbReference type="GO" id="GO:0046872">
    <property type="term" value="F:metal ion binding"/>
    <property type="evidence" value="ECO:0007669"/>
    <property type="project" value="UniProtKB-KW"/>
</dbReference>
<dbReference type="Pfam" id="PF01750">
    <property type="entry name" value="HycI"/>
    <property type="match status" value="1"/>
</dbReference>
<dbReference type="PANTHER" id="PTHR30302:SF4">
    <property type="entry name" value="HYDROGENASE 3 MATURATION PROTEASE"/>
    <property type="match status" value="1"/>
</dbReference>
<comment type="subunit">
    <text evidence="2">Monomer.</text>
</comment>
<reference evidence="13" key="1">
    <citation type="submission" date="2019-10" db="EMBL/GenBank/DDBJ databases">
        <authorList>
            <consortium name="PulseNet: The National Subtyping Network for Foodborne Disease Surveillance"/>
            <person name="Tarr C.L."/>
            <person name="Trees E."/>
            <person name="Katz L.S."/>
            <person name="Carleton-Romer H.A."/>
            <person name="Stroika S."/>
            <person name="Kucerova Z."/>
            <person name="Roache K.F."/>
            <person name="Sabol A.L."/>
            <person name="Besser J."/>
            <person name="Gerner-Smidt P."/>
        </authorList>
    </citation>
    <scope>NUCLEOTIDE SEQUENCE</scope>
    <source>
        <strain evidence="13">PNUSAS094749</strain>
    </source>
</reference>
<name>A0A633HV03_SALER</name>
<dbReference type="GO" id="GO:0016485">
    <property type="term" value="P:protein processing"/>
    <property type="evidence" value="ECO:0007669"/>
    <property type="project" value="TreeGrafter"/>
</dbReference>
<dbReference type="EMBL" id="AAMGWT010000012">
    <property type="protein sequence ID" value="EDH2402430.1"/>
    <property type="molecule type" value="Genomic_DNA"/>
</dbReference>
<comment type="caution">
    <text evidence="13">The sequence shown here is derived from an EMBL/GenBank/DDBJ whole genome shotgun (WGS) entry which is preliminary data.</text>
</comment>
<dbReference type="SUPFAM" id="SSF53163">
    <property type="entry name" value="HybD-like"/>
    <property type="match status" value="1"/>
</dbReference>
<dbReference type="InterPro" id="IPR000671">
    <property type="entry name" value="Peptidase_A31"/>
</dbReference>
<dbReference type="EC" id="3.4.23.51" evidence="10"/>
<keyword evidence="6" id="KW-0064">Aspartyl protease</keyword>
<keyword evidence="3" id="KW-0533">Nickel</keyword>
<dbReference type="InterPro" id="IPR004420">
    <property type="entry name" value="Pept_A31_hyd_mat_HycI"/>
</dbReference>
<evidence type="ECO:0000256" key="4">
    <source>
        <dbReference type="ARBA" id="ARBA00022670"/>
    </source>
</evidence>
<evidence type="ECO:0000256" key="9">
    <source>
        <dbReference type="ARBA" id="ARBA00054604"/>
    </source>
</evidence>
<evidence type="ECO:0000256" key="10">
    <source>
        <dbReference type="ARBA" id="ARBA00067037"/>
    </source>
</evidence>
<evidence type="ECO:0000256" key="5">
    <source>
        <dbReference type="ARBA" id="ARBA00022723"/>
    </source>
</evidence>
<keyword evidence="7 13" id="KW-0378">Hydrolase</keyword>
<sequence>MTDVLLCVGNSMMGDDGAGPLLAEMCAAQPKGNWVVIDGGSAPENDIVAIRELRPQRLLIVDATDMGLNPGEIRIIDPDDIAEMFMMTTHNMPLNYLVDQLKEDVGEVIFLGIQPDIVGFYYPMTQPIKDAVNTVYQRLEGWQGNGGFAALEAPEPKKDNEWRISGKDRAGNSWVVPVGRLINLAGNAQFYRADLDRNGIQDLVIWLGNPGLGLAPSAQYIIFTFLNNGRPCVFEPWGFYTATDTGVDDLLDLQGNGRTQLLDMQFDSGYWITNLYQVKDARWQRVHGWFGRLSYPALTRFNHYPGRKLIIKPIAGRNPQTDDLSLTQRCLIRGNVLPGVNQD</sequence>